<evidence type="ECO:0000256" key="3">
    <source>
        <dbReference type="ARBA" id="ARBA00038502"/>
    </source>
</evidence>
<dbReference type="SUPFAM" id="SSF55729">
    <property type="entry name" value="Acyl-CoA N-acyltransferases (Nat)"/>
    <property type="match status" value="1"/>
</dbReference>
<evidence type="ECO:0000256" key="1">
    <source>
        <dbReference type="ARBA" id="ARBA00022679"/>
    </source>
</evidence>
<dbReference type="InterPro" id="IPR016181">
    <property type="entry name" value="Acyl_CoA_acyltransferase"/>
</dbReference>
<keyword evidence="6" id="KW-1185">Reference proteome</keyword>
<dbReference type="PANTHER" id="PTHR43792:SF8">
    <property type="entry name" value="[RIBOSOMAL PROTEIN US5]-ALANINE N-ACETYLTRANSFERASE"/>
    <property type="match status" value="1"/>
</dbReference>
<dbReference type="PANTHER" id="PTHR43792">
    <property type="entry name" value="GNAT FAMILY, PUTATIVE (AFU_ORTHOLOGUE AFUA_3G00765)-RELATED-RELATED"/>
    <property type="match status" value="1"/>
</dbReference>
<keyword evidence="1 5" id="KW-0808">Transferase</keyword>
<protein>
    <submittedName>
        <fullName evidence="5">GNAT family N-acetyltransferase</fullName>
        <ecNumber evidence="5">2.3.-.-</ecNumber>
    </submittedName>
</protein>
<sequence length="74" mass="8389">MGYFLDEQRNGQGFMTEAVGLAVRYCFETAGLHRVQAAVMPHNAGSIRVLEKVGFRYEGFFRILFENQRELGAS</sequence>
<evidence type="ECO:0000313" key="5">
    <source>
        <dbReference type="EMBL" id="MFC0390191.1"/>
    </source>
</evidence>
<dbReference type="InterPro" id="IPR051531">
    <property type="entry name" value="N-acetyltransferase"/>
</dbReference>
<name>A0ABV6J373_9BACL</name>
<dbReference type="RefSeq" id="WP_256555226.1">
    <property type="nucleotide sequence ID" value="NZ_JANHOF010000003.1"/>
</dbReference>
<dbReference type="EC" id="2.3.-.-" evidence="5"/>
<proteinExistence type="inferred from homology"/>
<dbReference type="GO" id="GO:0016746">
    <property type="term" value="F:acyltransferase activity"/>
    <property type="evidence" value="ECO:0007669"/>
    <property type="project" value="UniProtKB-KW"/>
</dbReference>
<comment type="caution">
    <text evidence="5">The sequence shown here is derived from an EMBL/GenBank/DDBJ whole genome shotgun (WGS) entry which is preliminary data.</text>
</comment>
<dbReference type="InterPro" id="IPR000182">
    <property type="entry name" value="GNAT_dom"/>
</dbReference>
<dbReference type="PROSITE" id="PS51186">
    <property type="entry name" value="GNAT"/>
    <property type="match status" value="1"/>
</dbReference>
<organism evidence="5 6">
    <name type="scientific">Paenibacillus mendelii</name>
    <dbReference type="NCBI Taxonomy" id="206163"/>
    <lineage>
        <taxon>Bacteria</taxon>
        <taxon>Bacillati</taxon>
        <taxon>Bacillota</taxon>
        <taxon>Bacilli</taxon>
        <taxon>Bacillales</taxon>
        <taxon>Paenibacillaceae</taxon>
        <taxon>Paenibacillus</taxon>
    </lineage>
</organism>
<comment type="similarity">
    <text evidence="3">Belongs to the acetyltransferase family. RimJ subfamily.</text>
</comment>
<feature type="domain" description="N-acetyltransferase" evidence="4">
    <location>
        <begin position="1"/>
        <end position="74"/>
    </location>
</feature>
<reference evidence="5 6" key="1">
    <citation type="submission" date="2024-09" db="EMBL/GenBank/DDBJ databases">
        <authorList>
            <person name="Sun Q."/>
            <person name="Mori K."/>
        </authorList>
    </citation>
    <scope>NUCLEOTIDE SEQUENCE [LARGE SCALE GENOMIC DNA]</scope>
    <source>
        <strain evidence="5 6">CCM 4839</strain>
    </source>
</reference>
<dbReference type="Pfam" id="PF13302">
    <property type="entry name" value="Acetyltransf_3"/>
    <property type="match status" value="1"/>
</dbReference>
<gene>
    <name evidence="5" type="ORF">ACFFJ8_02255</name>
</gene>
<evidence type="ECO:0000313" key="6">
    <source>
        <dbReference type="Proteomes" id="UP001589818"/>
    </source>
</evidence>
<evidence type="ECO:0000259" key="4">
    <source>
        <dbReference type="PROSITE" id="PS51186"/>
    </source>
</evidence>
<dbReference type="Proteomes" id="UP001589818">
    <property type="component" value="Unassembled WGS sequence"/>
</dbReference>
<dbReference type="EMBL" id="JBHLVF010000006">
    <property type="protein sequence ID" value="MFC0390191.1"/>
    <property type="molecule type" value="Genomic_DNA"/>
</dbReference>
<accession>A0ABV6J373</accession>
<keyword evidence="2 5" id="KW-0012">Acyltransferase</keyword>
<evidence type="ECO:0000256" key="2">
    <source>
        <dbReference type="ARBA" id="ARBA00023315"/>
    </source>
</evidence>
<dbReference type="Gene3D" id="3.40.630.30">
    <property type="match status" value="1"/>
</dbReference>